<dbReference type="CDD" id="cd00755">
    <property type="entry name" value="YgdL_like"/>
    <property type="match status" value="1"/>
</dbReference>
<evidence type="ECO:0000313" key="2">
    <source>
        <dbReference type="EMBL" id="KAG7372849.1"/>
    </source>
</evidence>
<dbReference type="PANTHER" id="PTHR43267:SF1">
    <property type="entry name" value="TRNA THREONYLCARBAMOYLADENOSINE DEHYDRATASE"/>
    <property type="match status" value="1"/>
</dbReference>
<sequence length="412" mass="44910">MFDLWIRLRLFGVFLMGLSYHCLVVSSFTPLAIHKRVNVERCHHRRLDSSSVGTLLRPLSVTFKKADEDEDAAAAVSVSFHNVSTTTTTTTTITDAATTDLGDPFTQQQQQRQLRFGGVGRLYSQSSTGENDDDDSNDSDSILQRLERAHVLVVGLGGVGSWAAEALCRSGIGSLTLIDLDDICISNTNRQLHTTVDNIGKLKINVMKDRLQSIHPECRVHLIHDFVNADNIHDILSSQSTTPPTVCLDAIDGSRSKTALLAACVEHGIPVVTCGGSAGRTDPTRFIVQDLTKVHGDPLLNACRKNLRKYHGFPPGVDIKQCNSNNNNNNKKSLLPKEWNIFAVYSQEPQKVVERDDDSTSSSSLRRCDGALGTACFVTGTSGFVAAAKVVEMIAKNQLVPPINPSSKSKNI</sequence>
<dbReference type="InterPro" id="IPR045886">
    <property type="entry name" value="ThiF/MoeB/HesA"/>
</dbReference>
<dbReference type="InterPro" id="IPR000594">
    <property type="entry name" value="ThiF_NAD_FAD-bd"/>
</dbReference>
<dbReference type="PANTHER" id="PTHR43267">
    <property type="entry name" value="TRNA THREONYLCARBAMOYLADENOSINE DEHYDRATASE"/>
    <property type="match status" value="1"/>
</dbReference>
<protein>
    <submittedName>
        <fullName evidence="2">Thiamine biosynthesis protein ThiF</fullName>
    </submittedName>
</protein>
<accession>A0A9K3M321</accession>
<reference evidence="2" key="1">
    <citation type="journal article" date="2021" name="Sci. Rep.">
        <title>Diploid genomic architecture of Nitzschia inconspicua, an elite biomass production diatom.</title>
        <authorList>
            <person name="Oliver A."/>
            <person name="Podell S."/>
            <person name="Pinowska A."/>
            <person name="Traller J.C."/>
            <person name="Smith S.R."/>
            <person name="McClure R."/>
            <person name="Beliaev A."/>
            <person name="Bohutskyi P."/>
            <person name="Hill E.A."/>
            <person name="Rabines A."/>
            <person name="Zheng H."/>
            <person name="Allen L.Z."/>
            <person name="Kuo A."/>
            <person name="Grigoriev I.V."/>
            <person name="Allen A.E."/>
            <person name="Hazlebeck D."/>
            <person name="Allen E.E."/>
        </authorList>
    </citation>
    <scope>NUCLEOTIDE SEQUENCE</scope>
    <source>
        <strain evidence="2">Hildebrandi</strain>
    </source>
</reference>
<reference evidence="2" key="2">
    <citation type="submission" date="2021-04" db="EMBL/GenBank/DDBJ databases">
        <authorList>
            <person name="Podell S."/>
        </authorList>
    </citation>
    <scope>NUCLEOTIDE SEQUENCE</scope>
    <source>
        <strain evidence="2">Hildebrandi</strain>
    </source>
</reference>
<dbReference type="Pfam" id="PF00899">
    <property type="entry name" value="ThiF"/>
    <property type="match status" value="1"/>
</dbReference>
<organism evidence="2 3">
    <name type="scientific">Nitzschia inconspicua</name>
    <dbReference type="NCBI Taxonomy" id="303405"/>
    <lineage>
        <taxon>Eukaryota</taxon>
        <taxon>Sar</taxon>
        <taxon>Stramenopiles</taxon>
        <taxon>Ochrophyta</taxon>
        <taxon>Bacillariophyta</taxon>
        <taxon>Bacillariophyceae</taxon>
        <taxon>Bacillariophycidae</taxon>
        <taxon>Bacillariales</taxon>
        <taxon>Bacillariaceae</taxon>
        <taxon>Nitzschia</taxon>
    </lineage>
</organism>
<evidence type="ECO:0000259" key="1">
    <source>
        <dbReference type="Pfam" id="PF00899"/>
    </source>
</evidence>
<dbReference type="GO" id="GO:0061504">
    <property type="term" value="P:cyclic threonylcarbamoyladenosine biosynthetic process"/>
    <property type="evidence" value="ECO:0007669"/>
    <property type="project" value="TreeGrafter"/>
</dbReference>
<gene>
    <name evidence="2" type="ORF">IV203_033573</name>
</gene>
<dbReference type="AlphaFoldDB" id="A0A9K3M321"/>
<name>A0A9K3M321_9STRA</name>
<comment type="caution">
    <text evidence="2">The sequence shown here is derived from an EMBL/GenBank/DDBJ whole genome shotgun (WGS) entry which is preliminary data.</text>
</comment>
<dbReference type="Proteomes" id="UP000693970">
    <property type="component" value="Unassembled WGS sequence"/>
</dbReference>
<dbReference type="EMBL" id="JAGRRH010000002">
    <property type="protein sequence ID" value="KAG7372849.1"/>
    <property type="molecule type" value="Genomic_DNA"/>
</dbReference>
<proteinExistence type="predicted"/>
<feature type="domain" description="THIF-type NAD/FAD binding fold" evidence="1">
    <location>
        <begin position="143"/>
        <end position="392"/>
    </location>
</feature>
<evidence type="ECO:0000313" key="3">
    <source>
        <dbReference type="Proteomes" id="UP000693970"/>
    </source>
</evidence>
<dbReference type="OrthoDB" id="206053at2759"/>
<keyword evidence="3" id="KW-1185">Reference proteome</keyword>
<dbReference type="GO" id="GO:0061503">
    <property type="term" value="F:tRNA threonylcarbamoyladenosine dehydratase"/>
    <property type="evidence" value="ECO:0007669"/>
    <property type="project" value="TreeGrafter"/>
</dbReference>